<dbReference type="RefSeq" id="WP_238722380.1">
    <property type="nucleotide sequence ID" value="NZ_JAHQCW010000029.1"/>
</dbReference>
<dbReference type="Pfam" id="PF02452">
    <property type="entry name" value="PemK_toxin"/>
    <property type="match status" value="1"/>
</dbReference>
<reference evidence="3" key="1">
    <citation type="submission" date="2021-06" db="EMBL/GenBank/DDBJ databases">
        <title>Description of novel taxa of the family Lachnospiraceae.</title>
        <authorList>
            <person name="Chaplin A.V."/>
            <person name="Sokolova S.R."/>
            <person name="Pikina A.P."/>
            <person name="Korzhanova M."/>
            <person name="Belova V."/>
            <person name="Korostin D."/>
            <person name="Efimov B.A."/>
        </authorList>
    </citation>
    <scope>NUCLEOTIDE SEQUENCE</scope>
    <source>
        <strain evidence="3">ASD5720</strain>
    </source>
</reference>
<dbReference type="PANTHER" id="PTHR33988">
    <property type="entry name" value="ENDORIBONUCLEASE MAZF-RELATED"/>
    <property type="match status" value="1"/>
</dbReference>
<dbReference type="InterPro" id="IPR003477">
    <property type="entry name" value="PemK-like"/>
</dbReference>
<dbReference type="Proteomes" id="UP000712157">
    <property type="component" value="Unassembled WGS sequence"/>
</dbReference>
<comment type="caution">
    <text evidence="3">The sequence shown here is derived from an EMBL/GenBank/DDBJ whole genome shotgun (WGS) entry which is preliminary data.</text>
</comment>
<dbReference type="GO" id="GO:0016075">
    <property type="term" value="P:rRNA catabolic process"/>
    <property type="evidence" value="ECO:0007669"/>
    <property type="project" value="TreeGrafter"/>
</dbReference>
<dbReference type="Gene3D" id="2.30.30.110">
    <property type="match status" value="1"/>
</dbReference>
<evidence type="ECO:0000256" key="2">
    <source>
        <dbReference type="ARBA" id="ARBA00022649"/>
    </source>
</evidence>
<dbReference type="SUPFAM" id="SSF50118">
    <property type="entry name" value="Cell growth inhibitor/plasmid maintenance toxic component"/>
    <property type="match status" value="1"/>
</dbReference>
<gene>
    <name evidence="3" type="ORF">KTH89_16155</name>
</gene>
<dbReference type="GO" id="GO:0003677">
    <property type="term" value="F:DNA binding"/>
    <property type="evidence" value="ECO:0007669"/>
    <property type="project" value="InterPro"/>
</dbReference>
<dbReference type="AlphaFoldDB" id="A0A949NBY3"/>
<dbReference type="EMBL" id="JAHQCW010000029">
    <property type="protein sequence ID" value="MBU9738077.1"/>
    <property type="molecule type" value="Genomic_DNA"/>
</dbReference>
<name>A0A949NBY3_9FIRM</name>
<sequence length="193" mass="21777">MQKKDLSKIKWGEIYTCDLGKMKGSVQCGVRPILVVQTNKLNGSSPTVVVAVITSVRKREDIASHIPLETDCGLNEPSMVMLEQIRTIDKAEELISFIGRIEDGETIAKIKDGIRYQFQLMRKRKPIRTGYILSLCPKCRAEFFSVPENILRRVDPLQVEKEPCDKCQVGYGYDYLITKRTKRPNNGGGGLDV</sequence>
<evidence type="ECO:0000256" key="1">
    <source>
        <dbReference type="ARBA" id="ARBA00007521"/>
    </source>
</evidence>
<dbReference type="PANTHER" id="PTHR33988:SF2">
    <property type="entry name" value="ENDORIBONUCLEASE MAZF"/>
    <property type="match status" value="1"/>
</dbReference>
<evidence type="ECO:0000313" key="3">
    <source>
        <dbReference type="EMBL" id="MBU9738077.1"/>
    </source>
</evidence>
<dbReference type="GO" id="GO:0006402">
    <property type="term" value="P:mRNA catabolic process"/>
    <property type="evidence" value="ECO:0007669"/>
    <property type="project" value="TreeGrafter"/>
</dbReference>
<evidence type="ECO:0000313" key="4">
    <source>
        <dbReference type="Proteomes" id="UP000712157"/>
    </source>
</evidence>
<dbReference type="GO" id="GO:0004521">
    <property type="term" value="F:RNA endonuclease activity"/>
    <property type="evidence" value="ECO:0007669"/>
    <property type="project" value="TreeGrafter"/>
</dbReference>
<proteinExistence type="inferred from homology"/>
<keyword evidence="4" id="KW-1185">Reference proteome</keyword>
<accession>A0A949NBY3</accession>
<keyword evidence="2" id="KW-1277">Toxin-antitoxin system</keyword>
<protein>
    <submittedName>
        <fullName evidence="3">Type II toxin-antitoxin system PemK/MazF family toxin</fullName>
    </submittedName>
</protein>
<dbReference type="InterPro" id="IPR011067">
    <property type="entry name" value="Plasmid_toxin/cell-grow_inhib"/>
</dbReference>
<organism evidence="3 4">
    <name type="scientific">Diplocloster agilis</name>
    <dbReference type="NCBI Taxonomy" id="2850323"/>
    <lineage>
        <taxon>Bacteria</taxon>
        <taxon>Bacillati</taxon>
        <taxon>Bacillota</taxon>
        <taxon>Clostridia</taxon>
        <taxon>Lachnospirales</taxon>
        <taxon>Lachnospiraceae</taxon>
        <taxon>Diplocloster</taxon>
    </lineage>
</organism>
<comment type="similarity">
    <text evidence="1">Belongs to the PemK/MazF family.</text>
</comment>